<gene>
    <name evidence="2" type="ORF">HPBE_LOCUS12770</name>
</gene>
<feature type="compositionally biased region" description="Polar residues" evidence="1">
    <location>
        <begin position="44"/>
        <end position="64"/>
    </location>
</feature>
<dbReference type="EMBL" id="UZAH01027631">
    <property type="protein sequence ID" value="VDO93525.1"/>
    <property type="molecule type" value="Genomic_DNA"/>
</dbReference>
<feature type="compositionally biased region" description="Basic and acidic residues" evidence="1">
    <location>
        <begin position="66"/>
        <end position="83"/>
    </location>
</feature>
<evidence type="ECO:0000313" key="4">
    <source>
        <dbReference type="WBParaSite" id="HPBE_0001276901-mRNA-1"/>
    </source>
</evidence>
<dbReference type="Proteomes" id="UP000050761">
    <property type="component" value="Unassembled WGS sequence"/>
</dbReference>
<organism evidence="3 4">
    <name type="scientific">Heligmosomoides polygyrus</name>
    <name type="common">Parasitic roundworm</name>
    <dbReference type="NCBI Taxonomy" id="6339"/>
    <lineage>
        <taxon>Eukaryota</taxon>
        <taxon>Metazoa</taxon>
        <taxon>Ecdysozoa</taxon>
        <taxon>Nematoda</taxon>
        <taxon>Chromadorea</taxon>
        <taxon>Rhabditida</taxon>
        <taxon>Rhabditina</taxon>
        <taxon>Rhabditomorpha</taxon>
        <taxon>Strongyloidea</taxon>
        <taxon>Heligmosomidae</taxon>
        <taxon>Heligmosomoides</taxon>
    </lineage>
</organism>
<evidence type="ECO:0000313" key="2">
    <source>
        <dbReference type="EMBL" id="VDO93525.1"/>
    </source>
</evidence>
<reference evidence="4" key="2">
    <citation type="submission" date="2019-09" db="UniProtKB">
        <authorList>
            <consortium name="WormBaseParasite"/>
        </authorList>
    </citation>
    <scope>IDENTIFICATION</scope>
</reference>
<evidence type="ECO:0000256" key="1">
    <source>
        <dbReference type="SAM" id="MobiDB-lite"/>
    </source>
</evidence>
<name>A0A183FWG4_HELPZ</name>
<reference evidence="2 3" key="1">
    <citation type="submission" date="2018-11" db="EMBL/GenBank/DDBJ databases">
        <authorList>
            <consortium name="Pathogen Informatics"/>
        </authorList>
    </citation>
    <scope>NUCLEOTIDE SEQUENCE [LARGE SCALE GENOMIC DNA]</scope>
</reference>
<sequence>MSTFSARAVQHSINQLLINTINDAEKMLLDLPRDGDRVEVITSSSRGVRVHNMSSSKPGRTTQDVVADKVSRSDSRTPDDGRRGCPRSFGSSIQVSPLRQMEGVSIDLVVMIKMKSGGSRTVNMQIECPHFTPKRIRVDGVWHNIV</sequence>
<dbReference type="AlphaFoldDB" id="A0A183FWG4"/>
<evidence type="ECO:0000313" key="3">
    <source>
        <dbReference type="Proteomes" id="UP000050761"/>
    </source>
</evidence>
<accession>A0A183FWG4</accession>
<dbReference type="OrthoDB" id="5824545at2759"/>
<feature type="region of interest" description="Disordered" evidence="1">
    <location>
        <begin position="44"/>
        <end position="91"/>
    </location>
</feature>
<keyword evidence="3" id="KW-1185">Reference proteome</keyword>
<protein>
    <submittedName>
        <fullName evidence="4">KH_dom_type_1 domain-containing protein</fullName>
    </submittedName>
</protein>
<dbReference type="WBParaSite" id="HPBE_0001276901-mRNA-1">
    <property type="protein sequence ID" value="HPBE_0001276901-mRNA-1"/>
    <property type="gene ID" value="HPBE_0001276901"/>
</dbReference>
<proteinExistence type="predicted"/>
<accession>A0A3P8DB39</accession>